<dbReference type="InterPro" id="IPR014729">
    <property type="entry name" value="Rossmann-like_a/b/a_fold"/>
</dbReference>
<keyword evidence="2 6" id="KW-0819">tRNA processing</keyword>
<dbReference type="InterPro" id="IPR011063">
    <property type="entry name" value="TilS/TtcA_N"/>
</dbReference>
<dbReference type="PATRIC" id="fig|1357400.3.peg.589"/>
<dbReference type="RefSeq" id="WP_023927115.1">
    <property type="nucleotide sequence ID" value="NZ_KI669454.1"/>
</dbReference>
<dbReference type="EC" id="6.3.4.19" evidence="6"/>
<feature type="region of interest" description="Disordered" evidence="7">
    <location>
        <begin position="20"/>
        <end position="40"/>
    </location>
</feature>
<evidence type="ECO:0000259" key="8">
    <source>
        <dbReference type="Pfam" id="PF01171"/>
    </source>
</evidence>
<dbReference type="InterPro" id="IPR012795">
    <property type="entry name" value="tRNA_Ile_lys_synt_N"/>
</dbReference>
<name>V8CDK6_9HELI</name>
<dbReference type="AlphaFoldDB" id="V8CDK6"/>
<keyword evidence="10" id="KW-1185">Reference proteome</keyword>
<evidence type="ECO:0000256" key="3">
    <source>
        <dbReference type="ARBA" id="ARBA00022741"/>
    </source>
</evidence>
<evidence type="ECO:0000256" key="1">
    <source>
        <dbReference type="ARBA" id="ARBA00022598"/>
    </source>
</evidence>
<dbReference type="STRING" id="1357400.HMPREF2086_00435"/>
<dbReference type="HOGENOM" id="CLU_053500_0_0_7"/>
<reference evidence="9 10" key="1">
    <citation type="journal article" date="2014" name="Genome Announc.">
        <title>Draft genome sequences of six enterohepatic helicobacter species isolated from humans and one from rhesus macaques.</title>
        <authorList>
            <person name="Shen Z."/>
            <person name="Sheh A."/>
            <person name="Young S.K."/>
            <person name="Abouelliel A."/>
            <person name="Ward D.V."/>
            <person name="Earl A.M."/>
            <person name="Fox J.G."/>
        </authorList>
    </citation>
    <scope>NUCLEOTIDE SEQUENCE [LARGE SCALE GENOMIC DNA]</scope>
    <source>
        <strain evidence="9 10">MIT 99-5501</strain>
    </source>
</reference>
<keyword evidence="6" id="KW-0963">Cytoplasm</keyword>
<dbReference type="GO" id="GO:0032267">
    <property type="term" value="F:tRNA(Ile)-lysidine synthase activity"/>
    <property type="evidence" value="ECO:0007669"/>
    <property type="project" value="UniProtKB-EC"/>
</dbReference>
<dbReference type="EMBL" id="AZJI01000001">
    <property type="protein sequence ID" value="ETD25100.1"/>
    <property type="molecule type" value="Genomic_DNA"/>
</dbReference>
<dbReference type="Proteomes" id="UP000018731">
    <property type="component" value="Unassembled WGS sequence"/>
</dbReference>
<dbReference type="GO" id="GO:0006400">
    <property type="term" value="P:tRNA modification"/>
    <property type="evidence" value="ECO:0007669"/>
    <property type="project" value="UniProtKB-UniRule"/>
</dbReference>
<proteinExistence type="inferred from homology"/>
<dbReference type="HAMAP" id="MF_01161">
    <property type="entry name" value="tRNA_Ile_lys_synt"/>
    <property type="match status" value="1"/>
</dbReference>
<protein>
    <recommendedName>
        <fullName evidence="6">tRNA(Ile)-lysidine synthase</fullName>
        <ecNumber evidence="6">6.3.4.19</ecNumber>
    </recommendedName>
    <alternativeName>
        <fullName evidence="6">tRNA(Ile)-2-lysyl-cytidine synthase</fullName>
    </alternativeName>
    <alternativeName>
        <fullName evidence="6">tRNA(Ile)-lysidine synthetase</fullName>
    </alternativeName>
</protein>
<dbReference type="PANTHER" id="PTHR43033">
    <property type="entry name" value="TRNA(ILE)-LYSIDINE SYNTHASE-RELATED"/>
    <property type="match status" value="1"/>
</dbReference>
<dbReference type="CDD" id="cd01992">
    <property type="entry name" value="TilS_N"/>
    <property type="match status" value="1"/>
</dbReference>
<evidence type="ECO:0000256" key="2">
    <source>
        <dbReference type="ARBA" id="ARBA00022694"/>
    </source>
</evidence>
<accession>V8CDK6</accession>
<feature type="domain" description="tRNA(Ile)-lysidine/2-thiocytidine synthase N-terminal" evidence="8">
    <location>
        <begin position="45"/>
        <end position="225"/>
    </location>
</feature>
<keyword evidence="4 6" id="KW-0067">ATP-binding</keyword>
<evidence type="ECO:0000256" key="6">
    <source>
        <dbReference type="HAMAP-Rule" id="MF_01161"/>
    </source>
</evidence>
<comment type="function">
    <text evidence="6">Ligates lysine onto the cytidine present at position 34 of the AUA codon-specific tRNA(Ile) that contains the anticodon CAU, in an ATP-dependent manner. Cytidine is converted to lysidine, thus changing the amino acid specificity of the tRNA from methionine to isoleucine.</text>
</comment>
<comment type="catalytic activity">
    <reaction evidence="5 6">
        <text>cytidine(34) in tRNA(Ile2) + L-lysine + ATP = lysidine(34) in tRNA(Ile2) + AMP + diphosphate + H(+)</text>
        <dbReference type="Rhea" id="RHEA:43744"/>
        <dbReference type="Rhea" id="RHEA-COMP:10625"/>
        <dbReference type="Rhea" id="RHEA-COMP:10670"/>
        <dbReference type="ChEBI" id="CHEBI:15378"/>
        <dbReference type="ChEBI" id="CHEBI:30616"/>
        <dbReference type="ChEBI" id="CHEBI:32551"/>
        <dbReference type="ChEBI" id="CHEBI:33019"/>
        <dbReference type="ChEBI" id="CHEBI:82748"/>
        <dbReference type="ChEBI" id="CHEBI:83665"/>
        <dbReference type="ChEBI" id="CHEBI:456215"/>
        <dbReference type="EC" id="6.3.4.19"/>
    </reaction>
</comment>
<dbReference type="GO" id="GO:0005524">
    <property type="term" value="F:ATP binding"/>
    <property type="evidence" value="ECO:0007669"/>
    <property type="project" value="UniProtKB-UniRule"/>
</dbReference>
<dbReference type="Gene3D" id="3.40.50.620">
    <property type="entry name" value="HUPs"/>
    <property type="match status" value="1"/>
</dbReference>
<keyword evidence="1 6" id="KW-0436">Ligase</keyword>
<feature type="binding site" evidence="6">
    <location>
        <begin position="50"/>
        <end position="55"/>
    </location>
    <ligand>
        <name>ATP</name>
        <dbReference type="ChEBI" id="CHEBI:30616"/>
    </ligand>
</feature>
<evidence type="ECO:0000313" key="10">
    <source>
        <dbReference type="Proteomes" id="UP000018731"/>
    </source>
</evidence>
<dbReference type="SUPFAM" id="SSF52402">
    <property type="entry name" value="Adenine nucleotide alpha hydrolases-like"/>
    <property type="match status" value="1"/>
</dbReference>
<organism evidence="9 10">
    <name type="scientific">Helicobacter macacae MIT 99-5501</name>
    <dbReference type="NCBI Taxonomy" id="1357400"/>
    <lineage>
        <taxon>Bacteria</taxon>
        <taxon>Pseudomonadati</taxon>
        <taxon>Campylobacterota</taxon>
        <taxon>Epsilonproteobacteria</taxon>
        <taxon>Campylobacterales</taxon>
        <taxon>Helicobacteraceae</taxon>
        <taxon>Helicobacter</taxon>
    </lineage>
</organism>
<evidence type="ECO:0000256" key="4">
    <source>
        <dbReference type="ARBA" id="ARBA00022840"/>
    </source>
</evidence>
<dbReference type="GO" id="GO:0005737">
    <property type="term" value="C:cytoplasm"/>
    <property type="evidence" value="ECO:0007669"/>
    <property type="project" value="UniProtKB-SubCell"/>
</dbReference>
<dbReference type="NCBIfam" id="TIGR02432">
    <property type="entry name" value="lysidine_TilS_N"/>
    <property type="match status" value="1"/>
</dbReference>
<dbReference type="Pfam" id="PF01171">
    <property type="entry name" value="ATP_bind_3"/>
    <property type="match status" value="1"/>
</dbReference>
<dbReference type="InterPro" id="IPR012094">
    <property type="entry name" value="tRNA_Ile_lys_synt"/>
</dbReference>
<evidence type="ECO:0000256" key="7">
    <source>
        <dbReference type="SAM" id="MobiDB-lite"/>
    </source>
</evidence>
<dbReference type="PANTHER" id="PTHR43033:SF1">
    <property type="entry name" value="TRNA(ILE)-LYSIDINE SYNTHASE-RELATED"/>
    <property type="match status" value="1"/>
</dbReference>
<comment type="caution">
    <text evidence="9">The sequence shown here is derived from an EMBL/GenBank/DDBJ whole genome shotgun (WGS) entry which is preliminary data.</text>
</comment>
<comment type="similarity">
    <text evidence="6">Belongs to the tRNA(Ile)-lysidine synthase family.</text>
</comment>
<evidence type="ECO:0000313" key="9">
    <source>
        <dbReference type="EMBL" id="ETD25100.1"/>
    </source>
</evidence>
<keyword evidence="3 6" id="KW-0547">Nucleotide-binding</keyword>
<evidence type="ECO:0000256" key="5">
    <source>
        <dbReference type="ARBA" id="ARBA00048539"/>
    </source>
</evidence>
<comment type="domain">
    <text evidence="6">The N-terminal region contains the highly conserved SGGXDS motif, predicted to be a P-loop motif involved in ATP binding.</text>
</comment>
<gene>
    <name evidence="6" type="primary">tilS</name>
    <name evidence="9" type="ORF">HMPREF2086_00435</name>
</gene>
<comment type="subcellular location">
    <subcellularLocation>
        <location evidence="6">Cytoplasm</location>
    </subcellularLocation>
</comment>
<dbReference type="eggNOG" id="COG0037">
    <property type="taxonomic scope" value="Bacteria"/>
</dbReference>
<sequence>MLNKIISKLAHIDTLKQKSQEISAKNPTKKNKKSSNEKSPKSCKNLLAFSGGPDSVALFFLLLKNRVEFDIAIIDYGVREQSKAEVKYALALAKTYHKQCFVKKCPKIKSNFEANAREFRYEFFEEIIARLGYENLLLAHHFNDRVEWLLMQLGKGAGLGTMLGFESLEKRQKGLVKKEVSYAIIRPMLLLKKSEILEFCKELGLKFFEDSSNTDSSYKRNFVRMRFANEFVECFGKGLQKSFAILEGEKNALYSGEIKDFGGFWVVSAKNTLEALHCIDMLAKQCGYVLSFSQREEIVRCGFSCEVGRQSKTTNMAKNHTTKNHLIKSSKKTNGFMLENITSIFVSDSLDTESKMYILMSVIDETSGAEALPKDFREFARKAHIPKKMRKPLYAFSLQKKLKYQNALECVIKRFY</sequence>